<protein>
    <submittedName>
        <fullName evidence="3">CcmD family protein</fullName>
    </submittedName>
</protein>
<dbReference type="Pfam" id="PF20077">
    <property type="entry name" value="CcmD_alt"/>
    <property type="match status" value="1"/>
</dbReference>
<feature type="transmembrane region" description="Helical" evidence="1">
    <location>
        <begin position="37"/>
        <end position="57"/>
    </location>
</feature>
<dbReference type="Proteomes" id="UP000516305">
    <property type="component" value="Chromosome"/>
</dbReference>
<keyword evidence="1" id="KW-0472">Membrane</keyword>
<proteinExistence type="predicted"/>
<dbReference type="RefSeq" id="WP_210758359.1">
    <property type="nucleotide sequence ID" value="NZ_CP060139.1"/>
</dbReference>
<name>A0A7H0VDM6_9FLAO</name>
<dbReference type="KEGG" id="chyd:H4K34_15820"/>
<dbReference type="EMBL" id="CP060139">
    <property type="protein sequence ID" value="QNR23824.1"/>
    <property type="molecule type" value="Genomic_DNA"/>
</dbReference>
<evidence type="ECO:0000256" key="1">
    <source>
        <dbReference type="SAM" id="Phobius"/>
    </source>
</evidence>
<sequence length="68" mass="7901">MRKKINLLAVFLLPFFLQAQNAKPEMAEFFRSNGKIYVVVAIMSIIFLGVVFYLVHLDRKVNKLKKSL</sequence>
<reference evidence="3 4" key="1">
    <citation type="submission" date="2020-08" db="EMBL/GenBank/DDBJ databases">
        <title>Croceimicrobium hydrocarbonivorans gen. nov., sp. nov., a novel marine bacterium isolated from a bacterial consortium that degrades polyethylene terephthalate.</title>
        <authorList>
            <person name="Liu R."/>
        </authorList>
    </citation>
    <scope>NUCLEOTIDE SEQUENCE [LARGE SCALE GENOMIC DNA]</scope>
    <source>
        <strain evidence="3 4">A20-9</strain>
    </source>
</reference>
<evidence type="ECO:0000313" key="3">
    <source>
        <dbReference type="EMBL" id="QNR23824.1"/>
    </source>
</evidence>
<evidence type="ECO:0000256" key="2">
    <source>
        <dbReference type="SAM" id="SignalP"/>
    </source>
</evidence>
<gene>
    <name evidence="3" type="ORF">H4K34_15820</name>
</gene>
<dbReference type="InterPro" id="IPR030888">
    <property type="entry name" value="Put_ccm"/>
</dbReference>
<dbReference type="NCBIfam" id="TIGR04391">
    <property type="entry name" value="CcmD_alt_fam"/>
    <property type="match status" value="1"/>
</dbReference>
<organism evidence="3 4">
    <name type="scientific">Croceimicrobium hydrocarbonivorans</name>
    <dbReference type="NCBI Taxonomy" id="2761580"/>
    <lineage>
        <taxon>Bacteria</taxon>
        <taxon>Pseudomonadati</taxon>
        <taxon>Bacteroidota</taxon>
        <taxon>Flavobacteriia</taxon>
        <taxon>Flavobacteriales</taxon>
        <taxon>Owenweeksiaceae</taxon>
        <taxon>Croceimicrobium</taxon>
    </lineage>
</organism>
<dbReference type="AlphaFoldDB" id="A0A7H0VDM6"/>
<feature type="signal peptide" evidence="2">
    <location>
        <begin position="1"/>
        <end position="19"/>
    </location>
</feature>
<keyword evidence="4" id="KW-1185">Reference proteome</keyword>
<keyword evidence="2" id="KW-0732">Signal</keyword>
<feature type="chain" id="PRO_5028962987" evidence="2">
    <location>
        <begin position="20"/>
        <end position="68"/>
    </location>
</feature>
<accession>A0A7H0VDM6</accession>
<keyword evidence="1" id="KW-1133">Transmembrane helix</keyword>
<keyword evidence="1" id="KW-0812">Transmembrane</keyword>
<evidence type="ECO:0000313" key="4">
    <source>
        <dbReference type="Proteomes" id="UP000516305"/>
    </source>
</evidence>